<accession>A0ABU1WL46</accession>
<dbReference type="EMBL" id="JAVDWU010000003">
    <property type="protein sequence ID" value="MDR7150025.1"/>
    <property type="molecule type" value="Genomic_DNA"/>
</dbReference>
<dbReference type="PANTHER" id="PTHR33973">
    <property type="entry name" value="OS07G0153300 PROTEIN"/>
    <property type="match status" value="1"/>
</dbReference>
<name>A0ABU1WL46_9BURK</name>
<dbReference type="InterPro" id="IPR010775">
    <property type="entry name" value="DUF1365"/>
</dbReference>
<dbReference type="Proteomes" id="UP001265700">
    <property type="component" value="Unassembled WGS sequence"/>
</dbReference>
<proteinExistence type="predicted"/>
<organism evidence="1 2">
    <name type="scientific">Hydrogenophaga palleronii</name>
    <dbReference type="NCBI Taxonomy" id="65655"/>
    <lineage>
        <taxon>Bacteria</taxon>
        <taxon>Pseudomonadati</taxon>
        <taxon>Pseudomonadota</taxon>
        <taxon>Betaproteobacteria</taxon>
        <taxon>Burkholderiales</taxon>
        <taxon>Comamonadaceae</taxon>
        <taxon>Hydrogenophaga</taxon>
    </lineage>
</organism>
<protein>
    <submittedName>
        <fullName evidence="1">DUF1365 family protein</fullName>
    </submittedName>
</protein>
<dbReference type="RefSeq" id="WP_310315043.1">
    <property type="nucleotide sequence ID" value="NZ_JAVDWU010000003.1"/>
</dbReference>
<comment type="caution">
    <text evidence="1">The sequence shown here is derived from an EMBL/GenBank/DDBJ whole genome shotgun (WGS) entry which is preliminary data.</text>
</comment>
<sequence>MKSAVVLPAVTAQIGFGQVRHTRHRPQRNAFAYPTYFLMLPMRSLRANGPGYLARNRRAALSFHDTDHGDGRSDSLQWLENLLGQHGIDDAQGEIWLHTYPRVLGYSFKPVSFWYCHRADGTLRAVLAEVNNTFGERHCYLLDAPRYGEPCEAAKVFHVSPFCPVRGRYRFVFMRTLSPSPRTVARIDYFDAPGADALLNTSVSGHLEPLTTASIRRALWSYPAMTIGVIARIHWQALRLWFKRAPFFRLPPAPGDFVTPALRAVPPVTTEPPPEPSRP</sequence>
<keyword evidence="2" id="KW-1185">Reference proteome</keyword>
<dbReference type="Pfam" id="PF07103">
    <property type="entry name" value="DUF1365"/>
    <property type="match status" value="1"/>
</dbReference>
<evidence type="ECO:0000313" key="1">
    <source>
        <dbReference type="EMBL" id="MDR7150025.1"/>
    </source>
</evidence>
<evidence type="ECO:0000313" key="2">
    <source>
        <dbReference type="Proteomes" id="UP001265700"/>
    </source>
</evidence>
<reference evidence="1 2" key="1">
    <citation type="submission" date="2023-07" db="EMBL/GenBank/DDBJ databases">
        <title>Sorghum-associated microbial communities from plants grown in Nebraska, USA.</title>
        <authorList>
            <person name="Schachtman D."/>
        </authorList>
    </citation>
    <scope>NUCLEOTIDE SEQUENCE [LARGE SCALE GENOMIC DNA]</scope>
    <source>
        <strain evidence="1 2">4249</strain>
    </source>
</reference>
<dbReference type="PANTHER" id="PTHR33973:SF4">
    <property type="entry name" value="OS07G0153300 PROTEIN"/>
    <property type="match status" value="1"/>
</dbReference>
<gene>
    <name evidence="1" type="ORF">J2W49_001980</name>
</gene>